<organism evidence="3 4">
    <name type="scientific">Streblomastix strix</name>
    <dbReference type="NCBI Taxonomy" id="222440"/>
    <lineage>
        <taxon>Eukaryota</taxon>
        <taxon>Metamonada</taxon>
        <taxon>Preaxostyla</taxon>
        <taxon>Oxymonadida</taxon>
        <taxon>Streblomastigidae</taxon>
        <taxon>Streblomastix</taxon>
    </lineage>
</organism>
<feature type="coiled-coil region" evidence="1">
    <location>
        <begin position="57"/>
        <end position="84"/>
    </location>
</feature>
<protein>
    <submittedName>
        <fullName evidence="3">Uncharacterized protein</fullName>
    </submittedName>
</protein>
<sequence>MQNLRRISSESRALKDAEIFETLSEKSRVNSLRDELAELKKYQSQKVSELDSFLQISQNLIQSNEELQTKLKSEEDQTHDLKQKIERTTTMTQQQERLIQILQDEVGKAKFRITERMRRQDEKRRIKYDLTSKSHQIERISKNEQNQIDQSFDEQVEDEDENEIEDNLDPEKAKLMNQLEQV</sequence>
<evidence type="ECO:0000313" key="4">
    <source>
        <dbReference type="Proteomes" id="UP000324800"/>
    </source>
</evidence>
<gene>
    <name evidence="3" type="ORF">EZS28_021812</name>
</gene>
<evidence type="ECO:0000313" key="3">
    <source>
        <dbReference type="EMBL" id="KAA6382660.1"/>
    </source>
</evidence>
<comment type="caution">
    <text evidence="3">The sequence shown here is derived from an EMBL/GenBank/DDBJ whole genome shotgun (WGS) entry which is preliminary data.</text>
</comment>
<keyword evidence="1" id="KW-0175">Coiled coil</keyword>
<proteinExistence type="predicted"/>
<dbReference type="Proteomes" id="UP000324800">
    <property type="component" value="Unassembled WGS sequence"/>
</dbReference>
<accession>A0A5J4VJJ2</accession>
<reference evidence="3 4" key="1">
    <citation type="submission" date="2019-03" db="EMBL/GenBank/DDBJ databases">
        <title>Single cell metagenomics reveals metabolic interactions within the superorganism composed of flagellate Streblomastix strix and complex community of Bacteroidetes bacteria on its surface.</title>
        <authorList>
            <person name="Treitli S.C."/>
            <person name="Kolisko M."/>
            <person name="Husnik F."/>
            <person name="Keeling P."/>
            <person name="Hampl V."/>
        </authorList>
    </citation>
    <scope>NUCLEOTIDE SEQUENCE [LARGE SCALE GENOMIC DNA]</scope>
    <source>
        <strain evidence="3">ST1C</strain>
    </source>
</reference>
<name>A0A5J4VJJ2_9EUKA</name>
<feature type="compositionally biased region" description="Acidic residues" evidence="2">
    <location>
        <begin position="151"/>
        <end position="168"/>
    </location>
</feature>
<evidence type="ECO:0000256" key="1">
    <source>
        <dbReference type="SAM" id="Coils"/>
    </source>
</evidence>
<evidence type="ECO:0000256" key="2">
    <source>
        <dbReference type="SAM" id="MobiDB-lite"/>
    </source>
</evidence>
<dbReference type="EMBL" id="SNRW01006656">
    <property type="protein sequence ID" value="KAA6382660.1"/>
    <property type="molecule type" value="Genomic_DNA"/>
</dbReference>
<dbReference type="AlphaFoldDB" id="A0A5J4VJJ2"/>
<feature type="region of interest" description="Disordered" evidence="2">
    <location>
        <begin position="137"/>
        <end position="182"/>
    </location>
</feature>